<dbReference type="Pfam" id="PF09723">
    <property type="entry name" value="Zn_ribbon_8"/>
    <property type="match status" value="1"/>
</dbReference>
<sequence length="83" mass="8337">MRPAPAIGDNSRMPTYAYRCRECTGTFELQRPMSESSAPATCPDGHADTVKLLTTIALTGSANSPAPVSAPSGGCCGGGCGCG</sequence>
<comment type="caution">
    <text evidence="2">The sequence shown here is derived from an EMBL/GenBank/DDBJ whole genome shotgun (WGS) entry which is preliminary data.</text>
</comment>
<organism evidence="2 3">
    <name type="scientific">Nocardia macrotermitis</name>
    <dbReference type="NCBI Taxonomy" id="2585198"/>
    <lineage>
        <taxon>Bacteria</taxon>
        <taxon>Bacillati</taxon>
        <taxon>Actinomycetota</taxon>
        <taxon>Actinomycetes</taxon>
        <taxon>Mycobacteriales</taxon>
        <taxon>Nocardiaceae</taxon>
        <taxon>Nocardia</taxon>
    </lineage>
</organism>
<dbReference type="Proteomes" id="UP000438448">
    <property type="component" value="Unassembled WGS sequence"/>
</dbReference>
<keyword evidence="3" id="KW-1185">Reference proteome</keyword>
<feature type="domain" description="Putative regulatory protein FmdB zinc ribbon" evidence="1">
    <location>
        <begin position="13"/>
        <end position="54"/>
    </location>
</feature>
<dbReference type="AlphaFoldDB" id="A0A7K0D6Q2"/>
<dbReference type="InterPro" id="IPR013429">
    <property type="entry name" value="Regulatory_FmdB_Zinc_ribbon"/>
</dbReference>
<evidence type="ECO:0000313" key="3">
    <source>
        <dbReference type="Proteomes" id="UP000438448"/>
    </source>
</evidence>
<evidence type="ECO:0000313" key="2">
    <source>
        <dbReference type="EMBL" id="MQY21002.1"/>
    </source>
</evidence>
<dbReference type="NCBIfam" id="TIGR02605">
    <property type="entry name" value="CxxC_CxxC_SSSS"/>
    <property type="match status" value="1"/>
</dbReference>
<protein>
    <recommendedName>
        <fullName evidence="1">Putative regulatory protein FmdB zinc ribbon domain-containing protein</fullName>
    </recommendedName>
</protein>
<evidence type="ECO:0000259" key="1">
    <source>
        <dbReference type="SMART" id="SM00834"/>
    </source>
</evidence>
<dbReference type="EMBL" id="WEGK01000008">
    <property type="protein sequence ID" value="MQY21002.1"/>
    <property type="molecule type" value="Genomic_DNA"/>
</dbReference>
<proteinExistence type="predicted"/>
<dbReference type="SMART" id="SM00834">
    <property type="entry name" value="CxxC_CXXC_SSSS"/>
    <property type="match status" value="1"/>
</dbReference>
<name>A0A7K0D6Q2_9NOCA</name>
<accession>A0A7K0D6Q2</accession>
<gene>
    <name evidence="2" type="ORF">NRB20_41110</name>
</gene>
<reference evidence="2 3" key="1">
    <citation type="submission" date="2019-10" db="EMBL/GenBank/DDBJ databases">
        <title>Nocardia macrotermitis sp. nov. and Nocardia aurantia sp. nov., isolated from the gut of fungus growing-termite Macrotermes natalensis.</title>
        <authorList>
            <person name="Benndorf R."/>
            <person name="Schwitalla J."/>
            <person name="Martin K."/>
            <person name="De Beer W."/>
            <person name="Kaster A.-K."/>
            <person name="Vollmers J."/>
            <person name="Poulsen M."/>
            <person name="Beemelmanns C."/>
        </authorList>
    </citation>
    <scope>NUCLEOTIDE SEQUENCE [LARGE SCALE GENOMIC DNA]</scope>
    <source>
        <strain evidence="2 3">RB20</strain>
    </source>
</reference>